<dbReference type="PROSITE" id="PS01087">
    <property type="entry name" value="RADICAL_ACTIVATING"/>
    <property type="match status" value="1"/>
</dbReference>
<dbReference type="InterPro" id="IPR013785">
    <property type="entry name" value="Aldolase_TIM"/>
</dbReference>
<evidence type="ECO:0000256" key="6">
    <source>
        <dbReference type="ARBA" id="ARBA00023002"/>
    </source>
</evidence>
<evidence type="ECO:0000256" key="4">
    <source>
        <dbReference type="ARBA" id="ARBA00022691"/>
    </source>
</evidence>
<keyword evidence="8" id="KW-0411">Iron-sulfur</keyword>
<keyword evidence="4" id="KW-0949">S-adenosyl-L-methionine</keyword>
<dbReference type="InterPro" id="IPR001989">
    <property type="entry name" value="Radical_activat_CS"/>
</dbReference>
<comment type="similarity">
    <text evidence="2">Belongs to the organic radical-activating enzymes family.</text>
</comment>
<dbReference type="PANTHER" id="PTHR30352">
    <property type="entry name" value="PYRUVATE FORMATE-LYASE-ACTIVATING ENZYME"/>
    <property type="match status" value="1"/>
</dbReference>
<dbReference type="RefSeq" id="WP_018372215.1">
    <property type="nucleotide sequence ID" value="NZ_UHFR01000005.1"/>
</dbReference>
<dbReference type="InterPro" id="IPR007197">
    <property type="entry name" value="rSAM"/>
</dbReference>
<protein>
    <submittedName>
        <fullName evidence="10">Pyruvate formate-lyase activating enzyme</fullName>
        <ecNumber evidence="10">1.97.1.4</ecNumber>
    </submittedName>
</protein>
<keyword evidence="3" id="KW-0004">4Fe-4S</keyword>
<name>A0A380L3Z2_9STRE</name>
<keyword evidence="7" id="KW-0408">Iron</keyword>
<dbReference type="SFLD" id="SFLDG01066">
    <property type="entry name" value="organic_radical-activating_enz"/>
    <property type="match status" value="1"/>
</dbReference>
<evidence type="ECO:0000256" key="5">
    <source>
        <dbReference type="ARBA" id="ARBA00022723"/>
    </source>
</evidence>
<dbReference type="Gene3D" id="3.20.20.70">
    <property type="entry name" value="Aldolase class I"/>
    <property type="match status" value="1"/>
</dbReference>
<accession>A0A380L3Z2</accession>
<gene>
    <name evidence="10" type="primary">pflA</name>
    <name evidence="10" type="ORF">NCTC13765_01748</name>
</gene>
<keyword evidence="11" id="KW-1185">Reference proteome</keyword>
<feature type="domain" description="Radical SAM core" evidence="9">
    <location>
        <begin position="23"/>
        <end position="252"/>
    </location>
</feature>
<dbReference type="GO" id="GO:0051539">
    <property type="term" value="F:4 iron, 4 sulfur cluster binding"/>
    <property type="evidence" value="ECO:0007669"/>
    <property type="project" value="UniProtKB-KW"/>
</dbReference>
<sequence length="257" mass="29511">METVDIDFNKQACVFNIQRFSIHDGPGIRTIVFLKGCPLRCKWCFNPESQSPEPTPDFGEYLTVQDVFEQIRKDSVTYRRSGGGVTFSGGEALMHPDFLEEVIKVCKINGWNTAIETTAFASEAVIRRIIPMLDYILLDIKAIPEQLHKEQTGVANQRILRNALIINDIAKNVTVRVPVIPNFNYSEKQIHYICRFVEHMDNVRTIHLLPYTNFGESKYKILGRDYELHDVKPLRQEDLYHLKEIVEGYGFTCLIGG</sequence>
<dbReference type="SFLD" id="SFLDS00029">
    <property type="entry name" value="Radical_SAM"/>
    <property type="match status" value="1"/>
</dbReference>
<dbReference type="PROSITE" id="PS51918">
    <property type="entry name" value="RADICAL_SAM"/>
    <property type="match status" value="1"/>
</dbReference>
<dbReference type="CDD" id="cd01335">
    <property type="entry name" value="Radical_SAM"/>
    <property type="match status" value="1"/>
</dbReference>
<keyword evidence="10" id="KW-0670">Pyruvate</keyword>
<keyword evidence="6 10" id="KW-0560">Oxidoreductase</keyword>
<dbReference type="Pfam" id="PF04055">
    <property type="entry name" value="Radical_SAM"/>
    <property type="match status" value="1"/>
</dbReference>
<evidence type="ECO:0000313" key="11">
    <source>
        <dbReference type="Proteomes" id="UP000254634"/>
    </source>
</evidence>
<dbReference type="EMBL" id="UHFR01000005">
    <property type="protein sequence ID" value="SUN77231.1"/>
    <property type="molecule type" value="Genomic_DNA"/>
</dbReference>
<dbReference type="STRING" id="1123307.GCA_000380065_01503"/>
<reference evidence="10" key="1">
    <citation type="submission" date="2018-06" db="EMBL/GenBank/DDBJ databases">
        <authorList>
            <consortium name="Pathogen Informatics"/>
            <person name="Doyle S."/>
        </authorList>
    </citation>
    <scope>NUCLEOTIDE SEQUENCE [LARGE SCALE GENOMIC DNA]</scope>
    <source>
        <strain evidence="10">NCTC13765</strain>
    </source>
</reference>
<evidence type="ECO:0000256" key="1">
    <source>
        <dbReference type="ARBA" id="ARBA00001966"/>
    </source>
</evidence>
<dbReference type="GO" id="GO:0016829">
    <property type="term" value="F:lyase activity"/>
    <property type="evidence" value="ECO:0007669"/>
    <property type="project" value="UniProtKB-KW"/>
</dbReference>
<evidence type="ECO:0000256" key="7">
    <source>
        <dbReference type="ARBA" id="ARBA00023004"/>
    </source>
</evidence>
<dbReference type="GO" id="GO:0046872">
    <property type="term" value="F:metal ion binding"/>
    <property type="evidence" value="ECO:0007669"/>
    <property type="project" value="UniProtKB-KW"/>
</dbReference>
<comment type="cofactor">
    <cofactor evidence="1">
        <name>[4Fe-4S] cluster</name>
        <dbReference type="ChEBI" id="CHEBI:49883"/>
    </cofactor>
</comment>
<dbReference type="PANTHER" id="PTHR30352:SF4">
    <property type="entry name" value="PYRUVATE FORMATE-LYASE 2-ACTIVATING ENZYME"/>
    <property type="match status" value="1"/>
</dbReference>
<organism evidence="10 11">
    <name type="scientific">Streptococcus massiliensis</name>
    <dbReference type="NCBI Taxonomy" id="313439"/>
    <lineage>
        <taxon>Bacteria</taxon>
        <taxon>Bacillati</taxon>
        <taxon>Bacillota</taxon>
        <taxon>Bacilli</taxon>
        <taxon>Lactobacillales</taxon>
        <taxon>Streptococcaceae</taxon>
        <taxon>Streptococcus</taxon>
    </lineage>
</organism>
<dbReference type="SUPFAM" id="SSF102114">
    <property type="entry name" value="Radical SAM enzymes"/>
    <property type="match status" value="1"/>
</dbReference>
<dbReference type="EC" id="1.97.1.4" evidence="10"/>
<evidence type="ECO:0000256" key="3">
    <source>
        <dbReference type="ARBA" id="ARBA00022485"/>
    </source>
</evidence>
<proteinExistence type="inferred from homology"/>
<dbReference type="Proteomes" id="UP000254634">
    <property type="component" value="Unassembled WGS sequence"/>
</dbReference>
<dbReference type="InterPro" id="IPR034457">
    <property type="entry name" value="Organic_radical-activating"/>
</dbReference>
<dbReference type="NCBIfam" id="TIGR02494">
    <property type="entry name" value="PFLE_PFLC"/>
    <property type="match status" value="1"/>
</dbReference>
<keyword evidence="5" id="KW-0479">Metal-binding</keyword>
<dbReference type="OrthoDB" id="9782387at2"/>
<evidence type="ECO:0000256" key="2">
    <source>
        <dbReference type="ARBA" id="ARBA00009777"/>
    </source>
</evidence>
<keyword evidence="10" id="KW-0456">Lyase</keyword>
<dbReference type="AlphaFoldDB" id="A0A380L3Z2"/>
<evidence type="ECO:0000259" key="9">
    <source>
        <dbReference type="PROSITE" id="PS51918"/>
    </source>
</evidence>
<evidence type="ECO:0000256" key="8">
    <source>
        <dbReference type="ARBA" id="ARBA00023014"/>
    </source>
</evidence>
<dbReference type="InterPro" id="IPR058240">
    <property type="entry name" value="rSAM_sf"/>
</dbReference>
<dbReference type="GO" id="GO:0043365">
    <property type="term" value="F:[formate-C-acetyltransferase]-activating enzyme activity"/>
    <property type="evidence" value="ECO:0007669"/>
    <property type="project" value="UniProtKB-EC"/>
</dbReference>
<dbReference type="PIRSF" id="PIRSF000371">
    <property type="entry name" value="PFL_act_enz"/>
    <property type="match status" value="1"/>
</dbReference>
<dbReference type="InterPro" id="IPR012839">
    <property type="entry name" value="Organic_radical_activase"/>
</dbReference>
<evidence type="ECO:0000313" key="10">
    <source>
        <dbReference type="EMBL" id="SUN77231.1"/>
    </source>
</evidence>